<sequence length="150" mass="16479">MYVATLPASRLRVPHPGEESVASDSRLVLGIYSAHWTYPPATGLKRLCACVFSSGGEIVSRLSFLPLLFFATSTSIHPLSSLNYALFYGVSFLPGDTSVPHTRWHDGRRSGACAQIWLVIRAVPRVFHNCAACSPLARAWHTLEQKPTAR</sequence>
<protein>
    <submittedName>
        <fullName evidence="1">Uncharacterized protein</fullName>
    </submittedName>
</protein>
<dbReference type="Proteomes" id="UP000054270">
    <property type="component" value="Unassembled WGS sequence"/>
</dbReference>
<evidence type="ECO:0000313" key="1">
    <source>
        <dbReference type="EMBL" id="KJA16157.1"/>
    </source>
</evidence>
<dbReference type="EMBL" id="KN817627">
    <property type="protein sequence ID" value="KJA16157.1"/>
    <property type="molecule type" value="Genomic_DNA"/>
</dbReference>
<accession>A0A0D2KNH1</accession>
<reference evidence="2" key="1">
    <citation type="submission" date="2014-04" db="EMBL/GenBank/DDBJ databases">
        <title>Evolutionary Origins and Diversification of the Mycorrhizal Mutualists.</title>
        <authorList>
            <consortium name="DOE Joint Genome Institute"/>
            <consortium name="Mycorrhizal Genomics Consortium"/>
            <person name="Kohler A."/>
            <person name="Kuo A."/>
            <person name="Nagy L.G."/>
            <person name="Floudas D."/>
            <person name="Copeland A."/>
            <person name="Barry K.W."/>
            <person name="Cichocki N."/>
            <person name="Veneault-Fourrey C."/>
            <person name="LaButti K."/>
            <person name="Lindquist E.A."/>
            <person name="Lipzen A."/>
            <person name="Lundell T."/>
            <person name="Morin E."/>
            <person name="Murat C."/>
            <person name="Riley R."/>
            <person name="Ohm R."/>
            <person name="Sun H."/>
            <person name="Tunlid A."/>
            <person name="Henrissat B."/>
            <person name="Grigoriev I.V."/>
            <person name="Hibbett D.S."/>
            <person name="Martin F."/>
        </authorList>
    </citation>
    <scope>NUCLEOTIDE SEQUENCE [LARGE SCALE GENOMIC DNA]</scope>
    <source>
        <strain evidence="2">FD-334 SS-4</strain>
    </source>
</reference>
<gene>
    <name evidence="1" type="ORF">HYPSUDRAFT_322635</name>
</gene>
<organism evidence="1 2">
    <name type="scientific">Hypholoma sublateritium (strain FD-334 SS-4)</name>
    <dbReference type="NCBI Taxonomy" id="945553"/>
    <lineage>
        <taxon>Eukaryota</taxon>
        <taxon>Fungi</taxon>
        <taxon>Dikarya</taxon>
        <taxon>Basidiomycota</taxon>
        <taxon>Agaricomycotina</taxon>
        <taxon>Agaricomycetes</taxon>
        <taxon>Agaricomycetidae</taxon>
        <taxon>Agaricales</taxon>
        <taxon>Agaricineae</taxon>
        <taxon>Strophariaceae</taxon>
        <taxon>Hypholoma</taxon>
    </lineage>
</organism>
<name>A0A0D2KNH1_HYPSF</name>
<evidence type="ECO:0000313" key="2">
    <source>
        <dbReference type="Proteomes" id="UP000054270"/>
    </source>
</evidence>
<keyword evidence="2" id="KW-1185">Reference proteome</keyword>
<dbReference type="AlphaFoldDB" id="A0A0D2KNH1"/>
<proteinExistence type="predicted"/>